<dbReference type="Proteomes" id="UP001319180">
    <property type="component" value="Unassembled WGS sequence"/>
</dbReference>
<dbReference type="InterPro" id="IPR000644">
    <property type="entry name" value="CBS_dom"/>
</dbReference>
<dbReference type="InterPro" id="IPR044725">
    <property type="entry name" value="CBSX3_CBS_dom"/>
</dbReference>
<feature type="domain" description="CBS" evidence="3">
    <location>
        <begin position="9"/>
        <end position="67"/>
    </location>
</feature>
<dbReference type="CDD" id="cd04623">
    <property type="entry name" value="CBS_pair_bac_euk"/>
    <property type="match status" value="1"/>
</dbReference>
<gene>
    <name evidence="4" type="ORF">KK078_24480</name>
</gene>
<dbReference type="PROSITE" id="PS51371">
    <property type="entry name" value="CBS"/>
    <property type="match status" value="2"/>
</dbReference>
<dbReference type="Gene3D" id="3.10.580.10">
    <property type="entry name" value="CBS-domain"/>
    <property type="match status" value="1"/>
</dbReference>
<dbReference type="AlphaFoldDB" id="A0AAP2DEM7"/>
<accession>A0AAP2DEM7</accession>
<reference evidence="4 5" key="1">
    <citation type="submission" date="2021-05" db="EMBL/GenBank/DDBJ databases">
        <title>A Polyphasic approach of four new species of the genus Ohtaekwangia: Ohtaekwangia histidinii sp. nov., Ohtaekwangia cretensis sp. nov., Ohtaekwangia indiensis sp. nov., Ohtaekwangia reichenbachii sp. nov. from diverse environment.</title>
        <authorList>
            <person name="Octaviana S."/>
        </authorList>
    </citation>
    <scope>NUCLEOTIDE SEQUENCE [LARGE SCALE GENOMIC DNA]</scope>
    <source>
        <strain evidence="4 5">PWU37</strain>
    </source>
</reference>
<evidence type="ECO:0000256" key="2">
    <source>
        <dbReference type="PROSITE-ProRule" id="PRU00703"/>
    </source>
</evidence>
<evidence type="ECO:0000256" key="1">
    <source>
        <dbReference type="ARBA" id="ARBA00023122"/>
    </source>
</evidence>
<protein>
    <submittedName>
        <fullName evidence="4">CBS domain-containing protein</fullName>
    </submittedName>
</protein>
<dbReference type="RefSeq" id="WP_254092962.1">
    <property type="nucleotide sequence ID" value="NZ_JAHESC010000046.1"/>
</dbReference>
<dbReference type="Pfam" id="PF00571">
    <property type="entry name" value="CBS"/>
    <property type="match status" value="2"/>
</dbReference>
<comment type="caution">
    <text evidence="4">The sequence shown here is derived from an EMBL/GenBank/DDBJ whole genome shotgun (WGS) entry which is preliminary data.</text>
</comment>
<feature type="domain" description="CBS" evidence="3">
    <location>
        <begin position="76"/>
        <end position="132"/>
    </location>
</feature>
<evidence type="ECO:0000313" key="5">
    <source>
        <dbReference type="Proteomes" id="UP001319180"/>
    </source>
</evidence>
<dbReference type="PANTHER" id="PTHR43080">
    <property type="entry name" value="CBS DOMAIN-CONTAINING PROTEIN CBSX3, MITOCHONDRIAL"/>
    <property type="match status" value="1"/>
</dbReference>
<proteinExistence type="predicted"/>
<keyword evidence="1 2" id="KW-0129">CBS domain</keyword>
<dbReference type="InterPro" id="IPR051257">
    <property type="entry name" value="Diverse_CBS-Domain"/>
</dbReference>
<sequence length="145" mass="16542">MAKVRDILEVKGYAVYSVEPTVTVYHAIERMCEKNIGGLVIVENGKMVGIFTERDYARKLILKGKSSKDTLIRELMTENVVTVTPETTIEECMWLMSDKKFRHLPVVNEYDDLVGVISISDVVRNIINEQKSIIQHLEHYITGAQ</sequence>
<dbReference type="InterPro" id="IPR046342">
    <property type="entry name" value="CBS_dom_sf"/>
</dbReference>
<dbReference type="SUPFAM" id="SSF54631">
    <property type="entry name" value="CBS-domain pair"/>
    <property type="match status" value="1"/>
</dbReference>
<dbReference type="SMART" id="SM00116">
    <property type="entry name" value="CBS"/>
    <property type="match status" value="2"/>
</dbReference>
<keyword evidence="5" id="KW-1185">Reference proteome</keyword>
<dbReference type="EMBL" id="JAHESC010000046">
    <property type="protein sequence ID" value="MBT1689741.1"/>
    <property type="molecule type" value="Genomic_DNA"/>
</dbReference>
<organism evidence="4 5">
    <name type="scientific">Dawidia soli</name>
    <dbReference type="NCBI Taxonomy" id="2782352"/>
    <lineage>
        <taxon>Bacteria</taxon>
        <taxon>Pseudomonadati</taxon>
        <taxon>Bacteroidota</taxon>
        <taxon>Cytophagia</taxon>
        <taxon>Cytophagales</taxon>
        <taxon>Chryseotaleaceae</taxon>
        <taxon>Dawidia</taxon>
    </lineage>
</organism>
<dbReference type="PANTHER" id="PTHR43080:SF2">
    <property type="entry name" value="CBS DOMAIN-CONTAINING PROTEIN"/>
    <property type="match status" value="1"/>
</dbReference>
<evidence type="ECO:0000259" key="3">
    <source>
        <dbReference type="PROSITE" id="PS51371"/>
    </source>
</evidence>
<evidence type="ECO:0000313" key="4">
    <source>
        <dbReference type="EMBL" id="MBT1689741.1"/>
    </source>
</evidence>
<name>A0AAP2DEM7_9BACT</name>